<sequence>MSNRPEFVYKKPKVTSGDLRIPVQFLEQTPNDDGEPGDMPTKVVYNSWAQVYAPSQKDSQLLNVADRKDGVTIRIRDPRGEFIPTPDKHQVFIDDYRYKNRNWDVVNVRMDFENDAFLVIVLGYPKGVDAGAS</sequence>
<organism evidence="1 2">
    <name type="scientific">Lacticaseibacillus saniviri JCM 17471 = DSM 24301</name>
    <dbReference type="NCBI Taxonomy" id="1293598"/>
    <lineage>
        <taxon>Bacteria</taxon>
        <taxon>Bacillati</taxon>
        <taxon>Bacillota</taxon>
        <taxon>Bacilli</taxon>
        <taxon>Lactobacillales</taxon>
        <taxon>Lactobacillaceae</taxon>
        <taxon>Lacticaseibacillus</taxon>
    </lineage>
</organism>
<dbReference type="Proteomes" id="UP000050969">
    <property type="component" value="Unassembled WGS sequence"/>
</dbReference>
<dbReference type="PATRIC" id="fig|1293598.4.peg.348"/>
<accession>A0A0R2N0Y8</accession>
<evidence type="ECO:0000313" key="1">
    <source>
        <dbReference type="EMBL" id="KRO17411.1"/>
    </source>
</evidence>
<keyword evidence="2" id="KW-1185">Reference proteome</keyword>
<evidence type="ECO:0008006" key="3">
    <source>
        <dbReference type="Google" id="ProtNLM"/>
    </source>
</evidence>
<name>A0A0R2N0Y8_9LACO</name>
<dbReference type="RefSeq" id="WP_054777901.1">
    <property type="nucleotide sequence ID" value="NZ_BBBX01000021.1"/>
</dbReference>
<gene>
    <name evidence="1" type="ORF">IV56_GL000327</name>
</gene>
<dbReference type="AlphaFoldDB" id="A0A0R2N0Y8"/>
<dbReference type="STRING" id="1293598.IV56_GL000327"/>
<evidence type="ECO:0000313" key="2">
    <source>
        <dbReference type="Proteomes" id="UP000050969"/>
    </source>
</evidence>
<dbReference type="OrthoDB" id="2224466at2"/>
<comment type="caution">
    <text evidence="1">The sequence shown here is derived from an EMBL/GenBank/DDBJ whole genome shotgun (WGS) entry which is preliminary data.</text>
</comment>
<proteinExistence type="predicted"/>
<dbReference type="EMBL" id="JQCE01000016">
    <property type="protein sequence ID" value="KRO17411.1"/>
    <property type="molecule type" value="Genomic_DNA"/>
</dbReference>
<protein>
    <recommendedName>
        <fullName evidence="3">Phage protein</fullName>
    </recommendedName>
</protein>
<reference evidence="1 2" key="1">
    <citation type="journal article" date="2015" name="Genome Announc.">
        <title>Expanding the biotechnology potential of lactobacilli through comparative genomics of 213 strains and associated genera.</title>
        <authorList>
            <person name="Sun Z."/>
            <person name="Harris H.M."/>
            <person name="McCann A."/>
            <person name="Guo C."/>
            <person name="Argimon S."/>
            <person name="Zhang W."/>
            <person name="Yang X."/>
            <person name="Jeffery I.B."/>
            <person name="Cooney J.C."/>
            <person name="Kagawa T.F."/>
            <person name="Liu W."/>
            <person name="Song Y."/>
            <person name="Salvetti E."/>
            <person name="Wrobel A."/>
            <person name="Rasinkangas P."/>
            <person name="Parkhill J."/>
            <person name="Rea M.C."/>
            <person name="O'Sullivan O."/>
            <person name="Ritari J."/>
            <person name="Douillard F.P."/>
            <person name="Paul Ross R."/>
            <person name="Yang R."/>
            <person name="Briner A.E."/>
            <person name="Felis G.E."/>
            <person name="de Vos W.M."/>
            <person name="Barrangou R."/>
            <person name="Klaenhammer T.R."/>
            <person name="Caufield P.W."/>
            <person name="Cui Y."/>
            <person name="Zhang H."/>
            <person name="O'Toole P.W."/>
        </authorList>
    </citation>
    <scope>NUCLEOTIDE SEQUENCE [LARGE SCALE GENOMIC DNA]</scope>
    <source>
        <strain evidence="1 2">DSM 24301</strain>
    </source>
</reference>